<proteinExistence type="predicted"/>
<gene>
    <name evidence="1" type="ORF">NEMVEDRAFT_v1g111881</name>
    <name evidence="2" type="ORF">NEMVEDRAFT_v1g111986</name>
</gene>
<feature type="non-terminal residue" evidence="1">
    <location>
        <position position="1"/>
    </location>
</feature>
<evidence type="ECO:0000313" key="2">
    <source>
        <dbReference type="EMBL" id="EDO39023.1"/>
    </source>
</evidence>
<accession>A7SB45</accession>
<keyword evidence="3" id="KW-1185">Reference proteome</keyword>
<protein>
    <submittedName>
        <fullName evidence="1">Uncharacterized protein</fullName>
    </submittedName>
</protein>
<reference evidence="1 3" key="1">
    <citation type="journal article" date="2007" name="Science">
        <title>Sea anemone genome reveals ancestral eumetazoan gene repertoire and genomic organization.</title>
        <authorList>
            <person name="Putnam N.H."/>
            <person name="Srivastava M."/>
            <person name="Hellsten U."/>
            <person name="Dirks B."/>
            <person name="Chapman J."/>
            <person name="Salamov A."/>
            <person name="Terry A."/>
            <person name="Shapiro H."/>
            <person name="Lindquist E."/>
            <person name="Kapitonov V.V."/>
            <person name="Jurka J."/>
            <person name="Genikhovich G."/>
            <person name="Grigoriev I.V."/>
            <person name="Lucas S.M."/>
            <person name="Steele R.E."/>
            <person name="Finnerty J.R."/>
            <person name="Technau U."/>
            <person name="Martindale M.Q."/>
            <person name="Rokhsar D.S."/>
        </authorList>
    </citation>
    <scope>NUCLEOTIDE SEQUENCE [LARGE SCALE GENOMIC DNA]</scope>
    <source>
        <strain evidence="1">CH2 x CH6</strain>
        <strain evidence="3">CH2 X CH6</strain>
    </source>
</reference>
<sequence length="63" mass="7178">KDTKLRIVFDSAAKVEDVPLNNMLEKGPCLFNDLTGILLIAGDISKMFLRVYCISVQLCNFWR</sequence>
<organism evidence="1 3">
    <name type="scientific">Nematostella vectensis</name>
    <name type="common">Starlet sea anemone</name>
    <dbReference type="NCBI Taxonomy" id="45351"/>
    <lineage>
        <taxon>Eukaryota</taxon>
        <taxon>Metazoa</taxon>
        <taxon>Cnidaria</taxon>
        <taxon>Anthozoa</taxon>
        <taxon>Hexacorallia</taxon>
        <taxon>Actiniaria</taxon>
        <taxon>Edwardsiidae</taxon>
        <taxon>Nematostella</taxon>
    </lineage>
</organism>
<dbReference type="Proteomes" id="UP000001593">
    <property type="component" value="Unassembled WGS sequence"/>
</dbReference>
<dbReference type="EMBL" id="DS469614">
    <property type="protein sequence ID" value="EDO39019.1"/>
    <property type="molecule type" value="Genomic_DNA"/>
</dbReference>
<dbReference type="HOGENOM" id="CLU_2892496_0_0_1"/>
<dbReference type="InParanoid" id="A7SB45"/>
<evidence type="ECO:0000313" key="3">
    <source>
        <dbReference type="Proteomes" id="UP000001593"/>
    </source>
</evidence>
<dbReference type="EMBL" id="DS469614">
    <property type="protein sequence ID" value="EDO39023.1"/>
    <property type="molecule type" value="Genomic_DNA"/>
</dbReference>
<evidence type="ECO:0000313" key="1">
    <source>
        <dbReference type="EMBL" id="EDO39019.1"/>
    </source>
</evidence>
<dbReference type="AlphaFoldDB" id="A7SB45"/>
<name>A7SB45_NEMVE</name>